<reference evidence="1 2" key="2">
    <citation type="submission" date="2019-01" db="EMBL/GenBank/DDBJ databases">
        <title>Motilimonas pumilus sp. nov., isolated from the gut of sea cucumber (Apostichopus japonicus).</title>
        <authorList>
            <person name="Wang F.-Q."/>
            <person name="Ren L.-H."/>
            <person name="Lin Y.-W."/>
            <person name="Sun G.-H."/>
            <person name="Du Z.-J."/>
            <person name="Zhao J.-X."/>
            <person name="Liu X.-J."/>
            <person name="Liu L.-J."/>
        </authorList>
    </citation>
    <scope>NUCLEOTIDE SEQUENCE [LARGE SCALE GENOMIC DNA]</scope>
    <source>
        <strain evidence="1 2">PLHSC7-2</strain>
    </source>
</reference>
<dbReference type="OrthoDB" id="9847942at2"/>
<proteinExistence type="predicted"/>
<dbReference type="EMBL" id="QZCH01000008">
    <property type="protein sequence ID" value="RJG48382.1"/>
    <property type="molecule type" value="Genomic_DNA"/>
</dbReference>
<accession>A0A418YG38</accession>
<evidence type="ECO:0000313" key="1">
    <source>
        <dbReference type="EMBL" id="RJG48382.1"/>
    </source>
</evidence>
<protein>
    <submittedName>
        <fullName evidence="1">Uncharacterized protein</fullName>
    </submittedName>
</protein>
<evidence type="ECO:0000313" key="2">
    <source>
        <dbReference type="Proteomes" id="UP000283255"/>
    </source>
</evidence>
<organism evidence="1 2">
    <name type="scientific">Motilimonas pumila</name>
    <dbReference type="NCBI Taxonomy" id="2303987"/>
    <lineage>
        <taxon>Bacteria</taxon>
        <taxon>Pseudomonadati</taxon>
        <taxon>Pseudomonadota</taxon>
        <taxon>Gammaproteobacteria</taxon>
        <taxon>Alteromonadales</taxon>
        <taxon>Alteromonadales genera incertae sedis</taxon>
        <taxon>Motilimonas</taxon>
    </lineage>
</organism>
<dbReference type="RefSeq" id="WP_119910192.1">
    <property type="nucleotide sequence ID" value="NZ_QZCH01000008.1"/>
</dbReference>
<dbReference type="AlphaFoldDB" id="A0A418YG38"/>
<reference evidence="1 2" key="1">
    <citation type="submission" date="2018-09" db="EMBL/GenBank/DDBJ databases">
        <authorList>
            <person name="Wang F."/>
        </authorList>
    </citation>
    <scope>NUCLEOTIDE SEQUENCE [LARGE SCALE GENOMIC DNA]</scope>
    <source>
        <strain evidence="1 2">PLHSC7-2</strain>
    </source>
</reference>
<comment type="caution">
    <text evidence="1">The sequence shown here is derived from an EMBL/GenBank/DDBJ whole genome shotgun (WGS) entry which is preliminary data.</text>
</comment>
<sequence>MNEPIESDKFLNRPETDAKALVDYFNLEFGLYQFDESEGPLKNTFKEEDFKFIGFFISQSGQERMYFSVEGKDNLFAISVPLTNGQAMLSMTDETYADLKEFTFDE</sequence>
<dbReference type="Proteomes" id="UP000283255">
    <property type="component" value="Unassembled WGS sequence"/>
</dbReference>
<keyword evidence="2" id="KW-1185">Reference proteome</keyword>
<gene>
    <name evidence="1" type="ORF">D1Z90_07770</name>
</gene>
<name>A0A418YG38_9GAMM</name>